<dbReference type="Pfam" id="PF00999">
    <property type="entry name" value="Na_H_Exchanger"/>
    <property type="match status" value="1"/>
</dbReference>
<evidence type="ECO:0000256" key="7">
    <source>
        <dbReference type="ARBA" id="ARBA00023136"/>
    </source>
</evidence>
<evidence type="ECO:0000313" key="10">
    <source>
        <dbReference type="EMBL" id="SKC70815.1"/>
    </source>
</evidence>
<feature type="transmembrane region" description="Helical" evidence="8">
    <location>
        <begin position="368"/>
        <end position="393"/>
    </location>
</feature>
<keyword evidence="4 8" id="KW-0812">Transmembrane</keyword>
<proteinExistence type="predicted"/>
<keyword evidence="6" id="KW-0406">Ion transport</keyword>
<feature type="domain" description="Cation/H+ exchanger transmembrane" evidence="9">
    <location>
        <begin position="10"/>
        <end position="392"/>
    </location>
</feature>
<feature type="transmembrane region" description="Helical" evidence="8">
    <location>
        <begin position="56"/>
        <end position="74"/>
    </location>
</feature>
<feature type="transmembrane region" description="Helical" evidence="8">
    <location>
        <begin position="339"/>
        <end position="362"/>
    </location>
</feature>
<evidence type="ECO:0000256" key="8">
    <source>
        <dbReference type="SAM" id="Phobius"/>
    </source>
</evidence>
<feature type="transmembrane region" description="Helical" evidence="8">
    <location>
        <begin position="26"/>
        <end position="44"/>
    </location>
</feature>
<evidence type="ECO:0000256" key="5">
    <source>
        <dbReference type="ARBA" id="ARBA00022989"/>
    </source>
</evidence>
<dbReference type="InterPro" id="IPR006153">
    <property type="entry name" value="Cation/H_exchanger_TM"/>
</dbReference>
<keyword evidence="2" id="KW-0813">Transport</keyword>
<evidence type="ECO:0000256" key="1">
    <source>
        <dbReference type="ARBA" id="ARBA00004651"/>
    </source>
</evidence>
<gene>
    <name evidence="10" type="ORF">SAMN06295973_3240</name>
</gene>
<organism evidence="10 11">
    <name type="scientific">Plantibacter cousiniae</name>
    <name type="common">nom. nud.</name>
    <dbReference type="NCBI Taxonomy" id="199709"/>
    <lineage>
        <taxon>Bacteria</taxon>
        <taxon>Bacillati</taxon>
        <taxon>Actinomycetota</taxon>
        <taxon>Actinomycetes</taxon>
        <taxon>Micrococcales</taxon>
        <taxon>Microbacteriaceae</taxon>
        <taxon>Plantibacter</taxon>
    </lineage>
</organism>
<dbReference type="Proteomes" id="UP000190827">
    <property type="component" value="Unassembled WGS sequence"/>
</dbReference>
<keyword evidence="3" id="KW-0050">Antiport</keyword>
<keyword evidence="11" id="KW-1185">Reference proteome</keyword>
<evidence type="ECO:0000256" key="2">
    <source>
        <dbReference type="ARBA" id="ARBA00022448"/>
    </source>
</evidence>
<dbReference type="PANTHER" id="PTHR32507">
    <property type="entry name" value="NA(+)/H(+) ANTIPORTER 1"/>
    <property type="match status" value="1"/>
</dbReference>
<dbReference type="EMBL" id="FUZO01000002">
    <property type="protein sequence ID" value="SKC70815.1"/>
    <property type="molecule type" value="Genomic_DNA"/>
</dbReference>
<evidence type="ECO:0000256" key="6">
    <source>
        <dbReference type="ARBA" id="ARBA00023065"/>
    </source>
</evidence>
<feature type="transmembrane region" description="Helical" evidence="8">
    <location>
        <begin position="94"/>
        <end position="127"/>
    </location>
</feature>
<comment type="subcellular location">
    <subcellularLocation>
        <location evidence="1">Cell membrane</location>
        <topology evidence="1">Multi-pass membrane protein</topology>
    </subcellularLocation>
</comment>
<dbReference type="PANTHER" id="PTHR32507:SF8">
    <property type="entry name" value="CNH1P"/>
    <property type="match status" value="1"/>
</dbReference>
<dbReference type="RefSeq" id="WP_079706903.1">
    <property type="nucleotide sequence ID" value="NZ_FUZO01000002.1"/>
</dbReference>
<name>A0ABY1LPN5_9MICO</name>
<evidence type="ECO:0000256" key="4">
    <source>
        <dbReference type="ARBA" id="ARBA00022692"/>
    </source>
</evidence>
<feature type="transmembrane region" description="Helical" evidence="8">
    <location>
        <begin position="305"/>
        <end position="327"/>
    </location>
</feature>
<evidence type="ECO:0000313" key="11">
    <source>
        <dbReference type="Proteomes" id="UP000190827"/>
    </source>
</evidence>
<keyword evidence="7 8" id="KW-0472">Membrane</keyword>
<evidence type="ECO:0000259" key="9">
    <source>
        <dbReference type="Pfam" id="PF00999"/>
    </source>
</evidence>
<feature type="transmembrane region" description="Helical" evidence="8">
    <location>
        <begin position="228"/>
        <end position="259"/>
    </location>
</feature>
<protein>
    <submittedName>
        <fullName evidence="10">Sodium/proton antiporter, CPA1 family</fullName>
    </submittedName>
</protein>
<evidence type="ECO:0000256" key="3">
    <source>
        <dbReference type="ARBA" id="ARBA00022449"/>
    </source>
</evidence>
<sequence>MAATIFVLGIASMVWAVLHRKLKSVWVNGPMIMVVLGGFIGWFIADGSVAFFDSHLALNLAEVTLALLLFVDAVDVRGSIRAQFGPVPLRLLFIALPLSVAMVIALGLSLPLGLSTAAVLAIACISVPADYSPELSIVRDKRIPNQVRRWLSVESGYNDGLVAPLLLGALALASSTHTPGQDVAGALLKAAPAGLLAIVVGGVVGTVIGKVFGVVLRRGWADQQSIRIGIVALPLTTFGLALMVGANGFVAAFVCGIAFRFARGKQWEEERELSFVEDLTSLVNLLLWLAFGIAAITLLSVTYNWWPALILAFFALTLGRFIPVWVSLLGTKVRRRDRLFIATMGPRGAASIVFGLIAFNALPLSQGYPVLAATSMVVLGSLLIHGAGGTFFIKRFYGRPDTASAQPSLGRGDRSD</sequence>
<comment type="caution">
    <text evidence="10">The sequence shown here is derived from an EMBL/GenBank/DDBJ whole genome shotgun (WGS) entry which is preliminary data.</text>
</comment>
<feature type="transmembrane region" description="Helical" evidence="8">
    <location>
        <begin position="279"/>
        <end position="299"/>
    </location>
</feature>
<feature type="transmembrane region" description="Helical" evidence="8">
    <location>
        <begin position="195"/>
        <end position="216"/>
    </location>
</feature>
<reference evidence="10 11" key="1">
    <citation type="submission" date="2017-02" db="EMBL/GenBank/DDBJ databases">
        <authorList>
            <person name="Varghese N."/>
            <person name="Submissions S."/>
        </authorList>
    </citation>
    <scope>NUCLEOTIDE SEQUENCE [LARGE SCALE GENOMIC DNA]</scope>
    <source>
        <strain evidence="10 11">VKM Ac-1787</strain>
    </source>
</reference>
<keyword evidence="5 8" id="KW-1133">Transmembrane helix</keyword>
<accession>A0ABY1LPN5</accession>